<accession>A0ABX1D5J8</accession>
<proteinExistence type="predicted"/>
<reference evidence="1 2" key="1">
    <citation type="submission" date="2020-03" db="EMBL/GenBank/DDBJ databases">
        <title>Salinimicrobium sp. nov, isolated from SCS.</title>
        <authorList>
            <person name="Cao W.R."/>
        </authorList>
    </citation>
    <scope>NUCLEOTIDE SEQUENCE [LARGE SCALE GENOMIC DNA]</scope>
    <source>
        <strain evidence="2">J15B91</strain>
    </source>
</reference>
<keyword evidence="2" id="KW-1185">Reference proteome</keyword>
<dbReference type="Proteomes" id="UP000703674">
    <property type="component" value="Unassembled WGS sequence"/>
</dbReference>
<dbReference type="EMBL" id="JAAVJR010000093">
    <property type="protein sequence ID" value="NJW54331.1"/>
    <property type="molecule type" value="Genomic_DNA"/>
</dbReference>
<evidence type="ECO:0000313" key="2">
    <source>
        <dbReference type="Proteomes" id="UP000703674"/>
    </source>
</evidence>
<evidence type="ECO:0000313" key="1">
    <source>
        <dbReference type="EMBL" id="NJW54331.1"/>
    </source>
</evidence>
<organism evidence="1 2">
    <name type="scientific">Salinimicrobium oceani</name>
    <dbReference type="NCBI Taxonomy" id="2722702"/>
    <lineage>
        <taxon>Bacteria</taxon>
        <taxon>Pseudomonadati</taxon>
        <taxon>Bacteroidota</taxon>
        <taxon>Flavobacteriia</taxon>
        <taxon>Flavobacteriales</taxon>
        <taxon>Flavobacteriaceae</taxon>
        <taxon>Salinimicrobium</taxon>
    </lineage>
</organism>
<comment type="caution">
    <text evidence="1">The sequence shown here is derived from an EMBL/GenBank/DDBJ whole genome shotgun (WGS) entry which is preliminary data.</text>
</comment>
<gene>
    <name evidence="1" type="ORF">HC175_15585</name>
</gene>
<protein>
    <submittedName>
        <fullName evidence="1">LmbE family protein</fullName>
    </submittedName>
</protein>
<sequence length="265" mass="29433">HHTSSALLSLKAFDLAGNKNKFPQLAQELGTWQPKKLFFNTSPWFFESQEAFDAADKSGFVTFDTGVYFPLKGMSNTEIASLSRSQHQSQGFGSTGTRGSAAEYIQLLKGNHPKNNNDVFHGINTGWSRIKGGKEIGEILQKVQENFDFKEPASSVPQLVKAYQLILKLEDEHWKHIKSQQIKDIIAASLGLYLEGITDAPLATAGEEIKLDLEAVKRSDIPTELVAIKILPEEKNLPVNLSLTNNTPSFKIVDYRIPKNANFTS</sequence>
<name>A0ABX1D5J8_9FLAO</name>
<feature type="non-terminal residue" evidence="1">
    <location>
        <position position="265"/>
    </location>
</feature>
<feature type="non-terminal residue" evidence="1">
    <location>
        <position position="1"/>
    </location>
</feature>